<dbReference type="Proteomes" id="UP000005239">
    <property type="component" value="Unassembled WGS sequence"/>
</dbReference>
<dbReference type="AlphaFoldDB" id="A0A2A6BTI9"/>
<evidence type="ECO:0000313" key="1">
    <source>
        <dbReference type="EnsemblMetazoa" id="PPA04792.1"/>
    </source>
</evidence>
<evidence type="ECO:0000313" key="2">
    <source>
        <dbReference type="Proteomes" id="UP000005239"/>
    </source>
</evidence>
<reference evidence="2" key="1">
    <citation type="journal article" date="2008" name="Nat. Genet.">
        <title>The Pristionchus pacificus genome provides a unique perspective on nematode lifestyle and parasitism.</title>
        <authorList>
            <person name="Dieterich C."/>
            <person name="Clifton S.W."/>
            <person name="Schuster L.N."/>
            <person name="Chinwalla A."/>
            <person name="Delehaunty K."/>
            <person name="Dinkelacker I."/>
            <person name="Fulton L."/>
            <person name="Fulton R."/>
            <person name="Godfrey J."/>
            <person name="Minx P."/>
            <person name="Mitreva M."/>
            <person name="Roeseler W."/>
            <person name="Tian H."/>
            <person name="Witte H."/>
            <person name="Yang S.P."/>
            <person name="Wilson R.K."/>
            <person name="Sommer R.J."/>
        </authorList>
    </citation>
    <scope>NUCLEOTIDE SEQUENCE [LARGE SCALE GENOMIC DNA]</scope>
    <source>
        <strain evidence="2">PS312</strain>
    </source>
</reference>
<accession>A0A2A6BTI9</accession>
<gene>
    <name evidence="1" type="primary">WBGene00094346</name>
</gene>
<dbReference type="PANTHER" id="PTHR21479:SF22">
    <property type="entry name" value="PROTEIN CBG07241"/>
    <property type="match status" value="1"/>
</dbReference>
<sequence length="550" mass="63966">MEPLAHPKCCRLVRNGRAFEQPLTIGDQDCLSILLYDCINAVFEFMNDQDLDVLSCVSQRLNILAMITRQRRKIPAKSLHICRNQRGDIKVLFKIGPNEMDLKRYFKIGQTGIIPCSFFESIRYITDRYILTDLSLESIIIDRPFITHCEMAFNNQPIRVVHITFVEFDNYIRLTEQETFFNFIASLCSTEQYWNGNILQSAFSIRCLFDATVQLGNCRKISAYSDKNQLEHLSENTYDSLSKFEHLNLESIVIQADRLMEIVTERLKLRTEGGLFLNTTESIELGVLQKSVFDNKLFRVGPYHRGRCFIVKARHLNWKAVIYSWCIRGCMFGVSVNFVRNQHGYETCRYFCCPIYRLQLRGNAHCVKLEDFTETVEITLNVQGNIMCPKPFDVRVNIWEVDTFKHDAVSGMRPYEHGQLMIYYAELPEHQRVWQRYVNIYGIAIESFIFDNKVELVMTVEHTCGKDYACVCKDFGSRSKSFYESIGHVNLMNTTMSYCDMCAYALKHGGQRSGMRLGYLRLARRLESVWNKKNIDGSDTLDSRSIPKTR</sequence>
<reference evidence="1" key="2">
    <citation type="submission" date="2022-06" db="UniProtKB">
        <authorList>
            <consortium name="EnsemblMetazoa"/>
        </authorList>
    </citation>
    <scope>IDENTIFICATION</scope>
    <source>
        <strain evidence="1">PS312</strain>
    </source>
</reference>
<dbReference type="PANTHER" id="PTHR21479">
    <property type="match status" value="1"/>
</dbReference>
<name>A0A2A6BTI9_PRIPA</name>
<keyword evidence="2" id="KW-1185">Reference proteome</keyword>
<protein>
    <submittedName>
        <fullName evidence="1">Uncharacterized protein</fullName>
    </submittedName>
</protein>
<accession>A0A8R1Y690</accession>
<dbReference type="EnsemblMetazoa" id="PPA04792.1">
    <property type="protein sequence ID" value="PPA04792.1"/>
    <property type="gene ID" value="WBGene00094346"/>
</dbReference>
<organism evidence="1 2">
    <name type="scientific">Pristionchus pacificus</name>
    <name type="common">Parasitic nematode worm</name>
    <dbReference type="NCBI Taxonomy" id="54126"/>
    <lineage>
        <taxon>Eukaryota</taxon>
        <taxon>Metazoa</taxon>
        <taxon>Ecdysozoa</taxon>
        <taxon>Nematoda</taxon>
        <taxon>Chromadorea</taxon>
        <taxon>Rhabditida</taxon>
        <taxon>Rhabditina</taxon>
        <taxon>Diplogasteromorpha</taxon>
        <taxon>Diplogasteroidea</taxon>
        <taxon>Neodiplogasteridae</taxon>
        <taxon>Pristionchus</taxon>
    </lineage>
</organism>
<proteinExistence type="predicted"/>